<keyword evidence="2" id="KW-1185">Reference proteome</keyword>
<evidence type="ECO:0008006" key="3">
    <source>
        <dbReference type="Google" id="ProtNLM"/>
    </source>
</evidence>
<organism evidence="1 2">
    <name type="scientific">Crateriforma conspicua</name>
    <dbReference type="NCBI Taxonomy" id="2527996"/>
    <lineage>
        <taxon>Bacteria</taxon>
        <taxon>Pseudomonadati</taxon>
        <taxon>Planctomycetota</taxon>
        <taxon>Planctomycetia</taxon>
        <taxon>Planctomycetales</taxon>
        <taxon>Planctomycetaceae</taxon>
        <taxon>Crateriforma</taxon>
    </lineage>
</organism>
<dbReference type="Gene3D" id="2.130.10.10">
    <property type="entry name" value="YVTN repeat-like/Quinoprotein amine dehydrogenase"/>
    <property type="match status" value="3"/>
</dbReference>
<gene>
    <name evidence="1" type="ORF">Pan14r_01040</name>
</gene>
<reference evidence="1 2" key="1">
    <citation type="submission" date="2019-02" db="EMBL/GenBank/DDBJ databases">
        <title>Deep-cultivation of Planctomycetes and their phenomic and genomic characterization uncovers novel biology.</title>
        <authorList>
            <person name="Wiegand S."/>
            <person name="Jogler M."/>
            <person name="Boedeker C."/>
            <person name="Pinto D."/>
            <person name="Vollmers J."/>
            <person name="Rivas-Marin E."/>
            <person name="Kohn T."/>
            <person name="Peeters S.H."/>
            <person name="Heuer A."/>
            <person name="Rast P."/>
            <person name="Oberbeckmann S."/>
            <person name="Bunk B."/>
            <person name="Jeske O."/>
            <person name="Meyerdierks A."/>
            <person name="Storesund J.E."/>
            <person name="Kallscheuer N."/>
            <person name="Luecker S."/>
            <person name="Lage O.M."/>
            <person name="Pohl T."/>
            <person name="Merkel B.J."/>
            <person name="Hornburger P."/>
            <person name="Mueller R.-W."/>
            <person name="Bruemmer F."/>
            <person name="Labrenz M."/>
            <person name="Spormann A.M."/>
            <person name="Op Den Camp H."/>
            <person name="Overmann J."/>
            <person name="Amann R."/>
            <person name="Jetten M.S.M."/>
            <person name="Mascher T."/>
            <person name="Medema M.H."/>
            <person name="Devos D.P."/>
            <person name="Kaster A.-K."/>
            <person name="Ovreas L."/>
            <person name="Rohde M."/>
            <person name="Galperin M.Y."/>
            <person name="Jogler C."/>
        </authorList>
    </citation>
    <scope>NUCLEOTIDE SEQUENCE [LARGE SCALE GENOMIC DNA]</scope>
    <source>
        <strain evidence="1 2">Pan14r</strain>
    </source>
</reference>
<dbReference type="InterPro" id="IPR052025">
    <property type="entry name" value="Xyloglucanase_GH74"/>
</dbReference>
<evidence type="ECO:0000313" key="1">
    <source>
        <dbReference type="EMBL" id="TWT67866.1"/>
    </source>
</evidence>
<accession>A0A5C5XWV6</accession>
<name>A0A5C5XWV6_9PLAN</name>
<dbReference type="SUPFAM" id="SSF110296">
    <property type="entry name" value="Oligoxyloglucan reducing end-specific cellobiohydrolase"/>
    <property type="match status" value="1"/>
</dbReference>
<dbReference type="PANTHER" id="PTHR43739">
    <property type="entry name" value="XYLOGLUCANASE (EUROFUNG)"/>
    <property type="match status" value="1"/>
</dbReference>
<proteinExistence type="predicted"/>
<dbReference type="InterPro" id="IPR015943">
    <property type="entry name" value="WD40/YVTN_repeat-like_dom_sf"/>
</dbReference>
<protein>
    <recommendedName>
        <fullName evidence="3">BNR/Asp-box repeat protein</fullName>
    </recommendedName>
</protein>
<sequence length="931" mass="102898">MPVMTDRTILPQPMQIFAMNTRRLLPLQILLLIGLVLGSSLRADGWTFAELMTRQIDSDPRFVWKQVAPGMAGSNRRIHTDSVDSDKVWVTPDMGNDYLTIDGGLHWESVIPPDGVWGRRQELSDVCVASDPKDPSVVVSLRYVGQWARPSQRIEVSTDGGRRFHPITKYASGREPDSPWYTAVAHPAERGTWYVANGIDVAEIRTAANPNPIERIDASAAKVWKITQITSDDRTITAIPNDGMDDATSVFDLLCHPDVDRYPDMLFAATSTGVYRRDDATSPWTRILSGCCKMDANWDGSTFRLCVLQQATYAVAGQTIASSGGVFITPSPQTATTQTGWIDKTSDLRVDLKALQIPINRFRSFVKFWFDFENGEEAKIQLPKSYFPNFNEILCDPTNPDRLFLANGTRPNFVSIVTGAIWASNNGGDSWFAASRLGTGFQKDAYWAQRQPERLNRNIDPQVHDNKYPDSYKYDIRGCRTAAIAADGTVFASVDKGYYTVKYDFDADQWISVDNTQVGEVYFGHGNGDLGAYAVVPDIHRRGQMFLLQQEESVWKTTDQTHPDFPGVPGVRELPGLVDHGPSWAPGMPYIAPTTLAQHPSDPDVFYFFSPRRGNFCKSTDHGQSFAINGEPIVVPDETALRDMVYWRNLRVTKDAIYAVAEVVDADNFPMGQTRIYSQTARKGIYKSTDDGVSWTCVNRGLPVTAAGRINGKAVGNDSVFVKGLVVAPDDDRVLYAAAKRYQAPGKGFTDGGLYRTSDGASSWTTEAIPPGIRSLWDVYLHVEDDRATKILIAGGGDGDVADWGEGGVWIADYKPNGGYRPDDWTMIFDHPFCAQVATSPRSVQWVLVATRETSSINNLNQGTYITATGGAAGDGSDWFKINLGRGPMPLSDIAFDSGKPDRIWCSAAASGSYCLDLRRDRSESSPQNQR</sequence>
<comment type="caution">
    <text evidence="1">The sequence shown here is derived from an EMBL/GenBank/DDBJ whole genome shotgun (WGS) entry which is preliminary data.</text>
</comment>
<dbReference type="AlphaFoldDB" id="A0A5C5XWV6"/>
<dbReference type="EMBL" id="SJPL01000001">
    <property type="protein sequence ID" value="TWT67866.1"/>
    <property type="molecule type" value="Genomic_DNA"/>
</dbReference>
<dbReference type="PANTHER" id="PTHR43739:SF5">
    <property type="entry name" value="EXO-ALPHA-SIALIDASE"/>
    <property type="match status" value="1"/>
</dbReference>
<dbReference type="Proteomes" id="UP000317238">
    <property type="component" value="Unassembled WGS sequence"/>
</dbReference>
<dbReference type="GO" id="GO:0010411">
    <property type="term" value="P:xyloglucan metabolic process"/>
    <property type="evidence" value="ECO:0007669"/>
    <property type="project" value="TreeGrafter"/>
</dbReference>
<evidence type="ECO:0000313" key="2">
    <source>
        <dbReference type="Proteomes" id="UP000317238"/>
    </source>
</evidence>